<keyword evidence="3 4" id="KW-0326">Glycosidase</keyword>
<name>A0A1I5XF96_9BACT</name>
<evidence type="ECO:0000256" key="7">
    <source>
        <dbReference type="PIRSR" id="PIRSR018168-3"/>
    </source>
</evidence>
<dbReference type="InterPro" id="IPR022790">
    <property type="entry name" value="GH26_dom"/>
</dbReference>
<keyword evidence="4" id="KW-0964">Secreted</keyword>
<feature type="domain" description="GH26" evidence="9">
    <location>
        <begin position="29"/>
        <end position="363"/>
    </location>
</feature>
<feature type="binding site" evidence="6">
    <location>
        <position position="261"/>
    </location>
    <ligand>
        <name>substrate</name>
    </ligand>
</feature>
<dbReference type="PANTHER" id="PTHR40079">
    <property type="entry name" value="MANNAN ENDO-1,4-BETA-MANNOSIDASE E-RELATED"/>
    <property type="match status" value="1"/>
</dbReference>
<dbReference type="RefSeq" id="WP_092018976.1">
    <property type="nucleotide sequence ID" value="NZ_FOXH01000014.1"/>
</dbReference>
<dbReference type="Proteomes" id="UP000199306">
    <property type="component" value="Unassembled WGS sequence"/>
</dbReference>
<accession>A0A1I5XF96</accession>
<keyword evidence="2 4" id="KW-0378">Hydrolase</keyword>
<comment type="subcellular location">
    <subcellularLocation>
        <location evidence="4">Secreted</location>
    </subcellularLocation>
</comment>
<keyword evidence="11" id="KW-1185">Reference proteome</keyword>
<evidence type="ECO:0000256" key="1">
    <source>
        <dbReference type="ARBA" id="ARBA00007754"/>
    </source>
</evidence>
<gene>
    <name evidence="10" type="ORF">SAMN04515674_114107</name>
</gene>
<organism evidence="10 11">
    <name type="scientific">Pseudarcicella hirudinis</name>
    <dbReference type="NCBI Taxonomy" id="1079859"/>
    <lineage>
        <taxon>Bacteria</taxon>
        <taxon>Pseudomonadati</taxon>
        <taxon>Bacteroidota</taxon>
        <taxon>Cytophagia</taxon>
        <taxon>Cytophagales</taxon>
        <taxon>Flectobacillaceae</taxon>
        <taxon>Pseudarcicella</taxon>
    </lineage>
</organism>
<dbReference type="AlphaFoldDB" id="A0A1I5XF96"/>
<evidence type="ECO:0000259" key="9">
    <source>
        <dbReference type="PROSITE" id="PS51764"/>
    </source>
</evidence>
<dbReference type="STRING" id="1079859.SAMN04515674_114107"/>
<dbReference type="OrthoDB" id="9816550at2"/>
<dbReference type="Gene3D" id="3.20.20.80">
    <property type="entry name" value="Glycosidases"/>
    <property type="match status" value="1"/>
</dbReference>
<sequence>MKLKFIILLQLVVLTGFGQDLPVDKKATTETKNLYRNLKKLMKKGTMFGHQDDLAYGLNADQTRWVGEVNKSDVKSVTGQFPAVFGWDLGGLEMDQSENLDGVPFSEMKKNIVEIYQRGGVNTISWHFRNPLDPKKSAWDKQDSTIGNILRNKEALKNYTNWLDKMAVFVSDLKGPKGEFIPVIFRPFHEHTGSWFWWGKNHCSPEEYKHFWQFTVNYLKNVKNIHNLIYAYSTDVFSSKEEYLERYPGDEYADLLGFDTYHRNAPGSNETFIKNTRRMLSDLHEINQKSNKIIAITETGLERLTEEKWWTNILLPILQGNDVSYVLVWRNGRPDHFYAPYPGQASAADFVDFSRNPGIFLEKKTRTESLYKK</sequence>
<evidence type="ECO:0000256" key="6">
    <source>
        <dbReference type="PIRSR" id="PIRSR018168-2"/>
    </source>
</evidence>
<feature type="active site" description="Nucleophile" evidence="5 8">
    <location>
        <position position="298"/>
    </location>
</feature>
<dbReference type="EMBL" id="FOXH01000014">
    <property type="protein sequence ID" value="SFQ30638.1"/>
    <property type="molecule type" value="Genomic_DNA"/>
</dbReference>
<proteinExistence type="inferred from homology"/>
<dbReference type="EC" id="3.2.1.78" evidence="4"/>
<dbReference type="PANTHER" id="PTHR40079:SF4">
    <property type="entry name" value="GH26 DOMAIN-CONTAINING PROTEIN-RELATED"/>
    <property type="match status" value="1"/>
</dbReference>
<feature type="binding site" evidence="6">
    <location>
        <position position="127"/>
    </location>
    <ligand>
        <name>substrate</name>
    </ligand>
</feature>
<dbReference type="InterPro" id="IPR000805">
    <property type="entry name" value="Glyco_hydro_26"/>
</dbReference>
<evidence type="ECO:0000313" key="10">
    <source>
        <dbReference type="EMBL" id="SFQ30638.1"/>
    </source>
</evidence>
<evidence type="ECO:0000256" key="8">
    <source>
        <dbReference type="PROSITE-ProRule" id="PRU01100"/>
    </source>
</evidence>
<dbReference type="GO" id="GO:0006080">
    <property type="term" value="P:substituted mannan metabolic process"/>
    <property type="evidence" value="ECO:0007669"/>
    <property type="project" value="UniProtKB-UniRule"/>
</dbReference>
<evidence type="ECO:0000256" key="3">
    <source>
        <dbReference type="ARBA" id="ARBA00023295"/>
    </source>
</evidence>
<dbReference type="InterPro" id="IPR017853">
    <property type="entry name" value="GH"/>
</dbReference>
<dbReference type="GO" id="GO:0016985">
    <property type="term" value="F:mannan endo-1,4-beta-mannosidase activity"/>
    <property type="evidence" value="ECO:0007669"/>
    <property type="project" value="UniProtKB-UniRule"/>
</dbReference>
<dbReference type="PRINTS" id="PR00739">
    <property type="entry name" value="GLHYDRLASE26"/>
</dbReference>
<dbReference type="InterPro" id="IPR016714">
    <property type="entry name" value="MANB/E"/>
</dbReference>
<comment type="similarity">
    <text evidence="1 4 8">Belongs to the glycosyl hydrolase 26 family.</text>
</comment>
<evidence type="ECO:0000256" key="5">
    <source>
        <dbReference type="PIRSR" id="PIRSR018168-1"/>
    </source>
</evidence>
<dbReference type="GO" id="GO:0005576">
    <property type="term" value="C:extracellular region"/>
    <property type="evidence" value="ECO:0007669"/>
    <property type="project" value="UniProtKB-SubCell"/>
</dbReference>
<keyword evidence="4" id="KW-0119">Carbohydrate metabolism</keyword>
<dbReference type="Pfam" id="PF02156">
    <property type="entry name" value="Glyco_hydro_26"/>
    <property type="match status" value="1"/>
</dbReference>
<evidence type="ECO:0000256" key="2">
    <source>
        <dbReference type="ARBA" id="ARBA00022801"/>
    </source>
</evidence>
<reference evidence="10 11" key="1">
    <citation type="submission" date="2016-10" db="EMBL/GenBank/DDBJ databases">
        <authorList>
            <person name="de Groot N.N."/>
        </authorList>
    </citation>
    <scope>NUCLEOTIDE SEQUENCE [LARGE SCALE GENOMIC DNA]</scope>
    <source>
        <strain evidence="11">E92,LMG 26720,CCM 7988</strain>
    </source>
</reference>
<comment type="catalytic activity">
    <reaction evidence="4">
        <text>Random hydrolysis of (1-&gt;4)-beta-D-mannosidic linkages in mannans, galactomannans and glucomannans.</text>
        <dbReference type="EC" id="3.2.1.78"/>
    </reaction>
</comment>
<feature type="binding site" evidence="6">
    <location>
        <position position="195"/>
    </location>
    <ligand>
        <name>substrate</name>
    </ligand>
</feature>
<dbReference type="PIRSF" id="PIRSF018168">
    <property type="entry name" value="Mannan-1_4-beta-mannosidase"/>
    <property type="match status" value="1"/>
</dbReference>
<evidence type="ECO:0000256" key="4">
    <source>
        <dbReference type="PIRNR" id="PIRNR018168"/>
    </source>
</evidence>
<evidence type="ECO:0000313" key="11">
    <source>
        <dbReference type="Proteomes" id="UP000199306"/>
    </source>
</evidence>
<feature type="site" description="Plays an important role in maintaining the position of the catalytic nucleophile" evidence="7">
    <location>
        <position position="189"/>
    </location>
</feature>
<feature type="active site" description="Proton donor" evidence="5 8">
    <location>
        <position position="190"/>
    </location>
</feature>
<dbReference type="SUPFAM" id="SSF51445">
    <property type="entry name" value="(Trans)glycosidases"/>
    <property type="match status" value="1"/>
</dbReference>
<dbReference type="PROSITE" id="PS51764">
    <property type="entry name" value="GH26"/>
    <property type="match status" value="1"/>
</dbReference>
<protein>
    <recommendedName>
        <fullName evidence="4">Mannan endo-1,4-beta-mannosidase</fullName>
        <ecNumber evidence="4">3.2.1.78</ecNumber>
    </recommendedName>
</protein>